<dbReference type="FunFam" id="3.20.20.80:FF:000004">
    <property type="entry name" value="Beta-glucosidase 6-phospho-beta-glucosidase"/>
    <property type="match status" value="1"/>
</dbReference>
<comment type="caution">
    <text evidence="6">The sequence shown here is derived from an EMBL/GenBank/DDBJ whole genome shotgun (WGS) entry which is preliminary data.</text>
</comment>
<dbReference type="GO" id="GO:0005829">
    <property type="term" value="C:cytosol"/>
    <property type="evidence" value="ECO:0007669"/>
    <property type="project" value="TreeGrafter"/>
</dbReference>
<dbReference type="RefSeq" id="WP_003370626.1">
    <property type="nucleotide sequence ID" value="NZ_JACBBA010000002.1"/>
</dbReference>
<dbReference type="GO" id="GO:0008422">
    <property type="term" value="F:beta-glucosidase activity"/>
    <property type="evidence" value="ECO:0007669"/>
    <property type="project" value="TreeGrafter"/>
</dbReference>
<dbReference type="Proteomes" id="UP000486903">
    <property type="component" value="Unassembled WGS sequence"/>
</dbReference>
<comment type="similarity">
    <text evidence="1 4">Belongs to the glycosyl hydrolase 1 family.</text>
</comment>
<sequence>MIYNNIKGFPENFLWGGSTSAYQVEGAWNEDGKGLSVIDMCDHPEGTADFKIASDHYHRFKEDVKLFSEMGLKAYRFSIAWTRIIPQGTGEVNEKGIKFYNDLIDELNKYNIEPVVTMFHFDLPYALEEKGGWSNRDTIDAFSKYAKVIFERFGSKVKYWLTINEQNTMILHPGAIGIPKGGKLPSKKELYQQNHHMLLAQAKVMNLCHEMCPNGKIGPALNTTAMYGETCSPLDAIAAHNWETIRCWSFLDMAVRGKYNKLAWRYLIDRGLEPIIEEGDMDIMKNAKPDFIAINYYSTATIAASKGDASDISARAGDQQIMLGEQCVYRAAENPYVDKTKYGWVVDPIGLRMTLRKVSERYDLPILITENGIGAPDKLEENETINDDYRIDYIRKHLEQLKLAINDGVEVMGYCPWSAIDVVSTHQGYGKRYGFIYVNRDEFDLKDLRRIKKKSFNWYKNVINTNGEEL</sequence>
<dbReference type="EMBL" id="SXFB01000002">
    <property type="protein sequence ID" value="NFV25441.1"/>
    <property type="molecule type" value="Genomic_DNA"/>
</dbReference>
<dbReference type="PANTHER" id="PTHR10353:SF136">
    <property type="entry name" value="ARYL-PHOSPHO-BETA-D-GLUCOSIDASE BGLC"/>
    <property type="match status" value="1"/>
</dbReference>
<dbReference type="Pfam" id="PF00232">
    <property type="entry name" value="Glyco_hydro_1"/>
    <property type="match status" value="1"/>
</dbReference>
<evidence type="ECO:0000256" key="2">
    <source>
        <dbReference type="ARBA" id="ARBA00022801"/>
    </source>
</evidence>
<dbReference type="AlphaFoldDB" id="A0A6B4JLE2"/>
<dbReference type="InterPro" id="IPR018120">
    <property type="entry name" value="Glyco_hydro_1_AS"/>
</dbReference>
<evidence type="ECO:0000313" key="7">
    <source>
        <dbReference type="Proteomes" id="UP000486903"/>
    </source>
</evidence>
<evidence type="ECO:0000256" key="5">
    <source>
        <dbReference type="RuleBase" id="RU004468"/>
    </source>
</evidence>
<keyword evidence="3 5" id="KW-0326">Glycosidase</keyword>
<dbReference type="InterPro" id="IPR001360">
    <property type="entry name" value="Glyco_hydro_1"/>
</dbReference>
<evidence type="ECO:0000256" key="4">
    <source>
        <dbReference type="RuleBase" id="RU003690"/>
    </source>
</evidence>
<dbReference type="PROSITE" id="PS00653">
    <property type="entry name" value="GLYCOSYL_HYDROL_F1_2"/>
    <property type="match status" value="1"/>
</dbReference>
<evidence type="ECO:0000313" key="6">
    <source>
        <dbReference type="EMBL" id="NFV25441.1"/>
    </source>
</evidence>
<organism evidence="6 7">
    <name type="scientific">Clostridium botulinum</name>
    <dbReference type="NCBI Taxonomy" id="1491"/>
    <lineage>
        <taxon>Bacteria</taxon>
        <taxon>Bacillati</taxon>
        <taxon>Bacillota</taxon>
        <taxon>Clostridia</taxon>
        <taxon>Eubacteriales</taxon>
        <taxon>Clostridiaceae</taxon>
        <taxon>Clostridium</taxon>
    </lineage>
</organism>
<dbReference type="GO" id="GO:0016052">
    <property type="term" value="P:carbohydrate catabolic process"/>
    <property type="evidence" value="ECO:0007669"/>
    <property type="project" value="TreeGrafter"/>
</dbReference>
<keyword evidence="2 5" id="KW-0378">Hydrolase</keyword>
<dbReference type="PROSITE" id="PS00572">
    <property type="entry name" value="GLYCOSYL_HYDROL_F1_1"/>
    <property type="match status" value="1"/>
</dbReference>
<accession>A0A6B4JLE2</accession>
<dbReference type="PANTHER" id="PTHR10353">
    <property type="entry name" value="GLYCOSYL HYDROLASE"/>
    <property type="match status" value="1"/>
</dbReference>
<gene>
    <name evidence="6" type="ORF">FDG31_04550</name>
</gene>
<proteinExistence type="inferred from homology"/>
<dbReference type="PRINTS" id="PR00131">
    <property type="entry name" value="GLHYDRLASE1"/>
</dbReference>
<dbReference type="SUPFAM" id="SSF51445">
    <property type="entry name" value="(Trans)glycosidases"/>
    <property type="match status" value="1"/>
</dbReference>
<name>A0A6B4JLE2_CLOBO</name>
<protein>
    <submittedName>
        <fullName evidence="6">Glycoside hydrolase family 1 protein</fullName>
    </submittedName>
</protein>
<reference evidence="6 7" key="1">
    <citation type="submission" date="2019-04" db="EMBL/GenBank/DDBJ databases">
        <title>Genome sequencing of Clostridium botulinum Groups I-IV and Clostridium butyricum.</title>
        <authorList>
            <person name="Brunt J."/>
            <person name="Van Vliet A.H.M."/>
            <person name="Stringer S.C."/>
            <person name="Carter A.T."/>
            <person name="Peck M.W."/>
        </authorList>
    </citation>
    <scope>NUCLEOTIDE SEQUENCE [LARGE SCALE GENOMIC DNA]</scope>
    <source>
        <strain evidence="6 7">BL81</strain>
    </source>
</reference>
<evidence type="ECO:0000256" key="1">
    <source>
        <dbReference type="ARBA" id="ARBA00010838"/>
    </source>
</evidence>
<dbReference type="Gene3D" id="3.20.20.80">
    <property type="entry name" value="Glycosidases"/>
    <property type="match status" value="1"/>
</dbReference>
<dbReference type="InterPro" id="IPR033132">
    <property type="entry name" value="GH_1_N_CS"/>
</dbReference>
<evidence type="ECO:0000256" key="3">
    <source>
        <dbReference type="ARBA" id="ARBA00023295"/>
    </source>
</evidence>
<dbReference type="InterPro" id="IPR017853">
    <property type="entry name" value="GH"/>
</dbReference>